<sequence>MKHLTKLIPIVLFLFSCSKPTSIGDLEAKDDIAVDPGTGQPFFGEAYLNFFDGQLRMQGMYEKGKKTGVWKYYIKGSKHRYYNLTFSDGNIISVNYNENDRTWVGIPIKYSADSLREDGKYLIQERDQYDYTFPPQVFVQLLNSEAQGTLTKWHENGQIFSDGPYLNDRRNGGFTWWYDDGAIKETSNWHDGHQDGVTSQWYQNGNKFAEGRFEKGQLSGNFMRWYESGQKKEQTNFVEGFPDGLSYWWYEDGAKKGIADISDGLGVITLFSTDKQVSSRFDVRDNQIYCKSGELLFSVEEVTKLAALPIGDGSCDCGDCSDEGR</sequence>
<name>A0A381RAA0_9ZZZZ</name>
<protein>
    <submittedName>
        <fullName evidence="1">Uncharacterized protein</fullName>
    </submittedName>
</protein>
<organism evidence="1">
    <name type="scientific">marine metagenome</name>
    <dbReference type="NCBI Taxonomy" id="408172"/>
    <lineage>
        <taxon>unclassified sequences</taxon>
        <taxon>metagenomes</taxon>
        <taxon>ecological metagenomes</taxon>
    </lineage>
</organism>
<dbReference type="AlphaFoldDB" id="A0A381RAA0"/>
<accession>A0A381RAA0</accession>
<dbReference type="PROSITE" id="PS51257">
    <property type="entry name" value="PROKAR_LIPOPROTEIN"/>
    <property type="match status" value="1"/>
</dbReference>
<dbReference type="InterPro" id="IPR011652">
    <property type="entry name" value="MORN_2"/>
</dbReference>
<reference evidence="1" key="1">
    <citation type="submission" date="2018-05" db="EMBL/GenBank/DDBJ databases">
        <authorList>
            <person name="Lanie J.A."/>
            <person name="Ng W.-L."/>
            <person name="Kazmierczak K.M."/>
            <person name="Andrzejewski T.M."/>
            <person name="Davidsen T.M."/>
            <person name="Wayne K.J."/>
            <person name="Tettelin H."/>
            <person name="Glass J.I."/>
            <person name="Rusch D."/>
            <person name="Podicherti R."/>
            <person name="Tsui H.-C.T."/>
            <person name="Winkler M.E."/>
        </authorList>
    </citation>
    <scope>NUCLEOTIDE SEQUENCE</scope>
</reference>
<dbReference type="Pfam" id="PF07661">
    <property type="entry name" value="MORN_2"/>
    <property type="match status" value="1"/>
</dbReference>
<evidence type="ECO:0000313" key="1">
    <source>
        <dbReference type="EMBL" id="SUZ87868.1"/>
    </source>
</evidence>
<gene>
    <name evidence="1" type="ORF">METZ01_LOCUS40722</name>
</gene>
<dbReference type="Gene3D" id="3.90.930.1">
    <property type="match status" value="1"/>
</dbReference>
<dbReference type="SUPFAM" id="SSF82185">
    <property type="entry name" value="Histone H3 K4-specific methyltransferase SET7/9 N-terminal domain"/>
    <property type="match status" value="2"/>
</dbReference>
<proteinExistence type="predicted"/>
<dbReference type="EMBL" id="UINC01001743">
    <property type="protein sequence ID" value="SUZ87868.1"/>
    <property type="molecule type" value="Genomic_DNA"/>
</dbReference>